<organism evidence="3 4">
    <name type="scientific">Perca fluviatilis</name>
    <name type="common">European perch</name>
    <dbReference type="NCBI Taxonomy" id="8168"/>
    <lineage>
        <taxon>Eukaryota</taxon>
        <taxon>Metazoa</taxon>
        <taxon>Chordata</taxon>
        <taxon>Craniata</taxon>
        <taxon>Vertebrata</taxon>
        <taxon>Euteleostomi</taxon>
        <taxon>Actinopterygii</taxon>
        <taxon>Neopterygii</taxon>
        <taxon>Teleostei</taxon>
        <taxon>Neoteleostei</taxon>
        <taxon>Acanthomorphata</taxon>
        <taxon>Eupercaria</taxon>
        <taxon>Perciformes</taxon>
        <taxon>Percoidei</taxon>
        <taxon>Percidae</taxon>
        <taxon>Percinae</taxon>
        <taxon>Perca</taxon>
    </lineage>
</organism>
<protein>
    <recommendedName>
        <fullName evidence="2">Pyrin domain-containing protein</fullName>
    </recommendedName>
</protein>
<dbReference type="EMBL" id="VHII01000016">
    <property type="protein sequence ID" value="KAF1378104.1"/>
    <property type="molecule type" value="Genomic_DNA"/>
</dbReference>
<feature type="domain" description="Pyrin" evidence="2">
    <location>
        <begin position="38"/>
        <end position="101"/>
    </location>
</feature>
<evidence type="ECO:0000256" key="1">
    <source>
        <dbReference type="SAM" id="MobiDB-lite"/>
    </source>
</evidence>
<proteinExistence type="predicted"/>
<sequence length="262" mass="29940">MFLHVTSSTESTSDCRLLTNLQQEKDNMSLETNWRIALNSILEELTDSDLNKMLYHLDKIPQGVKTGKTREDIPDLMENNYGTEKSISEIDRIMKIIPRNDAAVQKLLRPFVEELKEQRQEEKGKMSELAADPGSVANKWKTALSAILEELTERQIAKMLLYLDKIPQGMKNGKTREEISNLIIEYYGPEGSISKIDEIMEEIPRKDPKVQNLLHPFVEKVKEQRQEEKGPSGATLQRNVPEEDSDPTEDSIRATNLNGRLC</sequence>
<evidence type="ECO:0000313" key="4">
    <source>
        <dbReference type="Proteomes" id="UP000465112"/>
    </source>
</evidence>
<feature type="compositionally biased region" description="Polar residues" evidence="1">
    <location>
        <begin position="253"/>
        <end position="262"/>
    </location>
</feature>
<dbReference type="Gene3D" id="1.10.533.10">
    <property type="entry name" value="Death Domain, Fas"/>
    <property type="match status" value="2"/>
</dbReference>
<dbReference type="InterPro" id="IPR004020">
    <property type="entry name" value="DAPIN"/>
</dbReference>
<reference evidence="3 4" key="1">
    <citation type="submission" date="2019-06" db="EMBL/GenBank/DDBJ databases">
        <title>A chromosome-scale genome assembly of the European perch, Perca fluviatilis.</title>
        <authorList>
            <person name="Roques C."/>
            <person name="Zahm M."/>
            <person name="Cabau C."/>
            <person name="Klopp C."/>
            <person name="Bouchez O."/>
            <person name="Donnadieu C."/>
            <person name="Kuhl H."/>
            <person name="Gislard M."/>
            <person name="Guendouz S."/>
            <person name="Journot L."/>
            <person name="Haffray P."/>
            <person name="Bestin A."/>
            <person name="Morvezen R."/>
            <person name="Feron R."/>
            <person name="Wen M."/>
            <person name="Jouanno E."/>
            <person name="Herpin A."/>
            <person name="Schartl M."/>
            <person name="Postlethwait J."/>
            <person name="Schaerlinger B."/>
            <person name="Chardard D."/>
            <person name="Lecocq T."/>
            <person name="Poncet C."/>
            <person name="Jaffrelo L."/>
            <person name="Lampietro C."/>
            <person name="Guiguen Y."/>
        </authorList>
    </citation>
    <scope>NUCLEOTIDE SEQUENCE [LARGE SCALE GENOMIC DNA]</scope>
    <source>
        <tissue evidence="3">Blood</tissue>
    </source>
</reference>
<feature type="region of interest" description="Disordered" evidence="1">
    <location>
        <begin position="219"/>
        <end position="262"/>
    </location>
</feature>
<evidence type="ECO:0000259" key="2">
    <source>
        <dbReference type="Pfam" id="PF02758"/>
    </source>
</evidence>
<accession>A0A6A5EQG7</accession>
<dbReference type="AlphaFoldDB" id="A0A6A5EQG7"/>
<comment type="caution">
    <text evidence="3">The sequence shown here is derived from an EMBL/GenBank/DDBJ whole genome shotgun (WGS) entry which is preliminary data.</text>
</comment>
<evidence type="ECO:0000313" key="3">
    <source>
        <dbReference type="EMBL" id="KAF1378104.1"/>
    </source>
</evidence>
<gene>
    <name evidence="3" type="ORF">PFLUV_G00186640</name>
</gene>
<feature type="compositionally biased region" description="Basic and acidic residues" evidence="1">
    <location>
        <begin position="219"/>
        <end position="230"/>
    </location>
</feature>
<name>A0A6A5EQG7_PERFL</name>
<dbReference type="OrthoDB" id="8950622at2759"/>
<dbReference type="Proteomes" id="UP000465112">
    <property type="component" value="Chromosome 16"/>
</dbReference>
<dbReference type="Pfam" id="PF02758">
    <property type="entry name" value="PYRIN"/>
    <property type="match status" value="1"/>
</dbReference>
<dbReference type="InterPro" id="IPR011029">
    <property type="entry name" value="DEATH-like_dom_sf"/>
</dbReference>
<keyword evidence="4" id="KW-1185">Reference proteome</keyword>